<dbReference type="Proteomes" id="UP000070352">
    <property type="component" value="Unassembled WGS sequence"/>
</dbReference>
<dbReference type="GO" id="GO:0047617">
    <property type="term" value="F:fatty acyl-CoA hydrolase activity"/>
    <property type="evidence" value="ECO:0007669"/>
    <property type="project" value="TreeGrafter"/>
</dbReference>
<keyword evidence="2" id="KW-0378">Hydrolase</keyword>
<evidence type="ECO:0000313" key="3">
    <source>
        <dbReference type="EMBL" id="KXG44961.1"/>
    </source>
</evidence>
<comment type="caution">
    <text evidence="3">The sequence shown here is derived from an EMBL/GenBank/DDBJ whole genome shotgun (WGS) entry which is preliminary data.</text>
</comment>
<gene>
    <name evidence="3" type="ORF">U473_01340</name>
</gene>
<dbReference type="SUPFAM" id="SSF54637">
    <property type="entry name" value="Thioesterase/thiol ester dehydrase-isomerase"/>
    <property type="match status" value="1"/>
</dbReference>
<dbReference type="Gene3D" id="3.10.129.10">
    <property type="entry name" value="Hotdog Thioesterase"/>
    <property type="match status" value="1"/>
</dbReference>
<dbReference type="Pfam" id="PF13279">
    <property type="entry name" value="4HBT_2"/>
    <property type="match status" value="1"/>
</dbReference>
<dbReference type="PANTHER" id="PTHR31793">
    <property type="entry name" value="4-HYDROXYBENZOYL-COA THIOESTERASE FAMILY MEMBER"/>
    <property type="match status" value="1"/>
</dbReference>
<name>A0A135L7L4_9BACI</name>
<dbReference type="AlphaFoldDB" id="A0A135L7L4"/>
<evidence type="ECO:0000256" key="2">
    <source>
        <dbReference type="ARBA" id="ARBA00022801"/>
    </source>
</evidence>
<evidence type="ECO:0000256" key="1">
    <source>
        <dbReference type="ARBA" id="ARBA00005953"/>
    </source>
</evidence>
<keyword evidence="4" id="KW-1185">Reference proteome</keyword>
<dbReference type="InterPro" id="IPR029069">
    <property type="entry name" value="HotDog_dom_sf"/>
</dbReference>
<sequence length="122" mass="14316">MGVVYHANYFVWFEVARTEMIKKFGISYKKLEEKGLLLPVFDVSCKYKVAAKYDDDLLIQARLKAYSSLRMTFEYQVIRVTDERLLAIGETSHVWIDKNFKPVRLEKVAPEIHQTLISLVNR</sequence>
<proteinExistence type="inferred from homology"/>
<evidence type="ECO:0000313" key="4">
    <source>
        <dbReference type="Proteomes" id="UP000070352"/>
    </source>
</evidence>
<comment type="similarity">
    <text evidence="1">Belongs to the 4-hydroxybenzoyl-CoA thioesterase family.</text>
</comment>
<dbReference type="STRING" id="1413211.U473_01340"/>
<dbReference type="OrthoDB" id="9800856at2"/>
<dbReference type="InterPro" id="IPR006684">
    <property type="entry name" value="YbgC/YbaW"/>
</dbReference>
<dbReference type="EMBL" id="LSKU01000001">
    <property type="protein sequence ID" value="KXG44961.1"/>
    <property type="molecule type" value="Genomic_DNA"/>
</dbReference>
<dbReference type="CDD" id="cd00586">
    <property type="entry name" value="4HBT"/>
    <property type="match status" value="1"/>
</dbReference>
<reference evidence="3 4" key="1">
    <citation type="submission" date="2016-02" db="EMBL/GenBank/DDBJ databases">
        <title>Draft Genome for Tepidibacillus decaturensis nov. sp. Strain Z9, an Anaerobic, Moderately Thermophilic and Heterotrophic Bacterium from Deep Subsurface of the Illinois Basin, USA.</title>
        <authorList>
            <person name="Dong Y."/>
            <person name="Chang J.Y."/>
            <person name="Sanford R."/>
            <person name="Fouke B.W."/>
        </authorList>
    </citation>
    <scope>NUCLEOTIDE SEQUENCE [LARGE SCALE GENOMIC DNA]</scope>
    <source>
        <strain evidence="3 4">Z9</strain>
    </source>
</reference>
<dbReference type="PANTHER" id="PTHR31793:SF27">
    <property type="entry name" value="NOVEL THIOESTERASE SUPERFAMILY DOMAIN AND SAPOSIN A-TYPE DOMAIN CONTAINING PROTEIN (0610012H03RIK)"/>
    <property type="match status" value="1"/>
</dbReference>
<organism evidence="3 4">
    <name type="scientific">Tepidibacillus decaturensis</name>
    <dbReference type="NCBI Taxonomy" id="1413211"/>
    <lineage>
        <taxon>Bacteria</taxon>
        <taxon>Bacillati</taxon>
        <taxon>Bacillota</taxon>
        <taxon>Bacilli</taxon>
        <taxon>Bacillales</taxon>
        <taxon>Bacillaceae</taxon>
        <taxon>Tepidibacillus</taxon>
    </lineage>
</organism>
<dbReference type="NCBIfam" id="TIGR00051">
    <property type="entry name" value="YbgC/FadM family acyl-CoA thioesterase"/>
    <property type="match status" value="1"/>
</dbReference>
<accession>A0A135L7L4</accession>
<dbReference type="PIRSF" id="PIRSF003230">
    <property type="entry name" value="YbgC"/>
    <property type="match status" value="1"/>
</dbReference>
<dbReference type="InterPro" id="IPR050563">
    <property type="entry name" value="4-hydroxybenzoyl-CoA_TE"/>
</dbReference>
<protein>
    <submittedName>
        <fullName evidence="3">Uncharacterized protein</fullName>
    </submittedName>
</protein>